<dbReference type="PANTHER" id="PTHR36607:SF24">
    <property type="entry name" value="AMINOTRANSFERASE-LIKE PLANT MOBILE DOMAIN-CONTAINING PROTEIN"/>
    <property type="match status" value="1"/>
</dbReference>
<proteinExistence type="predicted"/>
<dbReference type="EMBL" id="MLFT02000010">
    <property type="protein sequence ID" value="PHT36531.1"/>
    <property type="molecule type" value="Genomic_DNA"/>
</dbReference>
<dbReference type="AlphaFoldDB" id="A0A2G2VU87"/>
<gene>
    <name evidence="2" type="ORF">CQW23_24231</name>
</gene>
<reference evidence="2 3" key="1">
    <citation type="journal article" date="2017" name="Genome Biol.">
        <title>New reference genome sequences of hot pepper reveal the massive evolution of plant disease-resistance genes by retroduplication.</title>
        <authorList>
            <person name="Kim S."/>
            <person name="Park J."/>
            <person name="Yeom S.I."/>
            <person name="Kim Y.M."/>
            <person name="Seo E."/>
            <person name="Kim K.T."/>
            <person name="Kim M.S."/>
            <person name="Lee J.M."/>
            <person name="Cheong K."/>
            <person name="Shin H.S."/>
            <person name="Kim S.B."/>
            <person name="Han K."/>
            <person name="Lee J."/>
            <person name="Park M."/>
            <person name="Lee H.A."/>
            <person name="Lee H.Y."/>
            <person name="Lee Y."/>
            <person name="Oh S."/>
            <person name="Lee J.H."/>
            <person name="Choi E."/>
            <person name="Choi E."/>
            <person name="Lee S.E."/>
            <person name="Jeon J."/>
            <person name="Kim H."/>
            <person name="Choi G."/>
            <person name="Song H."/>
            <person name="Lee J."/>
            <person name="Lee S.C."/>
            <person name="Kwon J.K."/>
            <person name="Lee H.Y."/>
            <person name="Koo N."/>
            <person name="Hong Y."/>
            <person name="Kim R.W."/>
            <person name="Kang W.H."/>
            <person name="Huh J.H."/>
            <person name="Kang B.C."/>
            <person name="Yang T.J."/>
            <person name="Lee Y.H."/>
            <person name="Bennetzen J.L."/>
            <person name="Choi D."/>
        </authorList>
    </citation>
    <scope>NUCLEOTIDE SEQUENCE [LARGE SCALE GENOMIC DNA]</scope>
    <source>
        <strain evidence="3">cv. PBC81</strain>
    </source>
</reference>
<accession>A0A2G2VU87</accession>
<protein>
    <submittedName>
        <fullName evidence="2">Uncharacterized protein</fullName>
    </submittedName>
</protein>
<reference evidence="3" key="2">
    <citation type="journal article" date="2017" name="J. Anim. Genet.">
        <title>Multiple reference genome sequences of hot pepper reveal the massive evolution of plant disease resistance genes by retroduplication.</title>
        <authorList>
            <person name="Kim S."/>
            <person name="Park J."/>
            <person name="Yeom S.-I."/>
            <person name="Kim Y.-M."/>
            <person name="Seo E."/>
            <person name="Kim K.-T."/>
            <person name="Kim M.-S."/>
            <person name="Lee J.M."/>
            <person name="Cheong K."/>
            <person name="Shin H.-S."/>
            <person name="Kim S.-B."/>
            <person name="Han K."/>
            <person name="Lee J."/>
            <person name="Park M."/>
            <person name="Lee H.-A."/>
            <person name="Lee H.-Y."/>
            <person name="Lee Y."/>
            <person name="Oh S."/>
            <person name="Lee J.H."/>
            <person name="Choi E."/>
            <person name="Choi E."/>
            <person name="Lee S.E."/>
            <person name="Jeon J."/>
            <person name="Kim H."/>
            <person name="Choi G."/>
            <person name="Song H."/>
            <person name="Lee J."/>
            <person name="Lee S.-C."/>
            <person name="Kwon J.-K."/>
            <person name="Lee H.-Y."/>
            <person name="Koo N."/>
            <person name="Hong Y."/>
            <person name="Kim R.W."/>
            <person name="Kang W.-H."/>
            <person name="Huh J.H."/>
            <person name="Kang B.-C."/>
            <person name="Yang T.-J."/>
            <person name="Lee Y.-H."/>
            <person name="Bennetzen J.L."/>
            <person name="Choi D."/>
        </authorList>
    </citation>
    <scope>NUCLEOTIDE SEQUENCE [LARGE SCALE GENOMIC DNA]</scope>
    <source>
        <strain evidence="3">cv. PBC81</strain>
    </source>
</reference>
<sequence length="138" mass="15432">MTCFNDRETPYPFLEIVENKSDSHVKALTLKVYPLVIGAFLLVRNPLETSLHLTKWSTTETKDVMDNYSGKIMTEKVLLLKSLHIKMVLLRALLVAMEALAVGVSLPLASGRPSMRIGVLPPIQFLLLLESCPYLYGT</sequence>
<dbReference type="OrthoDB" id="1298695at2759"/>
<keyword evidence="3" id="KW-1185">Reference proteome</keyword>
<dbReference type="PANTHER" id="PTHR36607">
    <property type="entry name" value="1,2-DIHYDROXY-3-KETO-5-METHYLTHIOPENTENE DIOXYGENASE 4"/>
    <property type="match status" value="1"/>
</dbReference>
<organism evidence="2 3">
    <name type="scientific">Capsicum baccatum</name>
    <name type="common">Peruvian pepper</name>
    <dbReference type="NCBI Taxonomy" id="33114"/>
    <lineage>
        <taxon>Eukaryota</taxon>
        <taxon>Viridiplantae</taxon>
        <taxon>Streptophyta</taxon>
        <taxon>Embryophyta</taxon>
        <taxon>Tracheophyta</taxon>
        <taxon>Spermatophyta</taxon>
        <taxon>Magnoliopsida</taxon>
        <taxon>eudicotyledons</taxon>
        <taxon>Gunneridae</taxon>
        <taxon>Pentapetalae</taxon>
        <taxon>asterids</taxon>
        <taxon>lamiids</taxon>
        <taxon>Solanales</taxon>
        <taxon>Solanaceae</taxon>
        <taxon>Solanoideae</taxon>
        <taxon>Capsiceae</taxon>
        <taxon>Capsicum</taxon>
    </lineage>
</organism>
<evidence type="ECO:0000313" key="2">
    <source>
        <dbReference type="EMBL" id="PHT36531.1"/>
    </source>
</evidence>
<dbReference type="Proteomes" id="UP000224567">
    <property type="component" value="Unassembled WGS sequence"/>
</dbReference>
<keyword evidence="1" id="KW-1133">Transmembrane helix</keyword>
<keyword evidence="1" id="KW-0472">Membrane</keyword>
<feature type="transmembrane region" description="Helical" evidence="1">
    <location>
        <begin position="88"/>
        <end position="109"/>
    </location>
</feature>
<evidence type="ECO:0000313" key="3">
    <source>
        <dbReference type="Proteomes" id="UP000224567"/>
    </source>
</evidence>
<comment type="caution">
    <text evidence="2">The sequence shown here is derived from an EMBL/GenBank/DDBJ whole genome shotgun (WGS) entry which is preliminary data.</text>
</comment>
<name>A0A2G2VU87_CAPBA</name>
<evidence type="ECO:0000256" key="1">
    <source>
        <dbReference type="SAM" id="Phobius"/>
    </source>
</evidence>
<keyword evidence="1" id="KW-0812">Transmembrane</keyword>